<dbReference type="Proteomes" id="UP001492380">
    <property type="component" value="Unassembled WGS sequence"/>
</dbReference>
<evidence type="ECO:0000256" key="1">
    <source>
        <dbReference type="SAM" id="Phobius"/>
    </source>
</evidence>
<evidence type="ECO:0000313" key="4">
    <source>
        <dbReference type="Proteomes" id="UP001492380"/>
    </source>
</evidence>
<dbReference type="EMBL" id="JBBWRZ010000002">
    <property type="protein sequence ID" value="KAK8243510.1"/>
    <property type="molecule type" value="Genomic_DNA"/>
</dbReference>
<keyword evidence="1" id="KW-0812">Transmembrane</keyword>
<protein>
    <submittedName>
        <fullName evidence="3">Uncharacterized protein</fullName>
    </submittedName>
</protein>
<feature type="chain" id="PRO_5045673019" evidence="2">
    <location>
        <begin position="24"/>
        <end position="156"/>
    </location>
</feature>
<keyword evidence="1" id="KW-1133">Transmembrane helix</keyword>
<sequence length="156" mass="16733">MVGTIRTDHGVGLFFLLTGKCTTFVCRSVCLPVIDDGLKNRLLVDNDCSLHAAAAVWVGDYCVMVGGRVGRSVTSGAQVGRGRAYKGSSSFGSGQRYGSSRCASSLGIRLVFISATGLLSLLLLLLVLCIGHLRMFTHPLSLLTSSSIPRQRLQRW</sequence>
<gene>
    <name evidence="3" type="ORF">HDK90DRAFT_125252</name>
</gene>
<keyword evidence="4" id="KW-1185">Reference proteome</keyword>
<comment type="caution">
    <text evidence="3">The sequence shown here is derived from an EMBL/GenBank/DDBJ whole genome shotgun (WGS) entry which is preliminary data.</text>
</comment>
<evidence type="ECO:0000256" key="2">
    <source>
        <dbReference type="SAM" id="SignalP"/>
    </source>
</evidence>
<organism evidence="3 4">
    <name type="scientific">Phyllosticta capitalensis</name>
    <dbReference type="NCBI Taxonomy" id="121624"/>
    <lineage>
        <taxon>Eukaryota</taxon>
        <taxon>Fungi</taxon>
        <taxon>Dikarya</taxon>
        <taxon>Ascomycota</taxon>
        <taxon>Pezizomycotina</taxon>
        <taxon>Dothideomycetes</taxon>
        <taxon>Dothideomycetes incertae sedis</taxon>
        <taxon>Botryosphaeriales</taxon>
        <taxon>Phyllostictaceae</taxon>
        <taxon>Phyllosticta</taxon>
    </lineage>
</organism>
<feature type="signal peptide" evidence="2">
    <location>
        <begin position="1"/>
        <end position="23"/>
    </location>
</feature>
<reference evidence="3 4" key="1">
    <citation type="submission" date="2024-04" db="EMBL/GenBank/DDBJ databases">
        <title>Phyllosticta paracitricarpa is synonymous to the EU quarantine fungus P. citricarpa based on phylogenomic analyses.</title>
        <authorList>
            <consortium name="Lawrence Berkeley National Laboratory"/>
            <person name="Van Ingen-Buijs V.A."/>
            <person name="Van Westerhoven A.C."/>
            <person name="Haridas S."/>
            <person name="Skiadas P."/>
            <person name="Martin F."/>
            <person name="Groenewald J.Z."/>
            <person name="Crous P.W."/>
            <person name="Seidl M.F."/>
        </authorList>
    </citation>
    <scope>NUCLEOTIDE SEQUENCE [LARGE SCALE GENOMIC DNA]</scope>
    <source>
        <strain evidence="3 4">CBS 123374</strain>
    </source>
</reference>
<keyword evidence="2" id="KW-0732">Signal</keyword>
<keyword evidence="1" id="KW-0472">Membrane</keyword>
<feature type="transmembrane region" description="Helical" evidence="1">
    <location>
        <begin position="110"/>
        <end position="133"/>
    </location>
</feature>
<evidence type="ECO:0000313" key="3">
    <source>
        <dbReference type="EMBL" id="KAK8243510.1"/>
    </source>
</evidence>
<accession>A0ABR1YYB0</accession>
<name>A0ABR1YYB0_9PEZI</name>
<proteinExistence type="predicted"/>